<protein>
    <submittedName>
        <fullName evidence="7">FAD/NAD(P)-binding domain-containing protein</fullName>
    </submittedName>
</protein>
<reference evidence="7" key="1">
    <citation type="journal article" date="2020" name="Stud. Mycol.">
        <title>101 Dothideomycetes genomes: a test case for predicting lifestyles and emergence of pathogens.</title>
        <authorList>
            <person name="Haridas S."/>
            <person name="Albert R."/>
            <person name="Binder M."/>
            <person name="Bloem J."/>
            <person name="Labutti K."/>
            <person name="Salamov A."/>
            <person name="Andreopoulos B."/>
            <person name="Baker S."/>
            <person name="Barry K."/>
            <person name="Bills G."/>
            <person name="Bluhm B."/>
            <person name="Cannon C."/>
            <person name="Castanera R."/>
            <person name="Culley D."/>
            <person name="Daum C."/>
            <person name="Ezra D."/>
            <person name="Gonzalez J."/>
            <person name="Henrissat B."/>
            <person name="Kuo A."/>
            <person name="Liang C."/>
            <person name="Lipzen A."/>
            <person name="Lutzoni F."/>
            <person name="Magnuson J."/>
            <person name="Mondo S."/>
            <person name="Nolan M."/>
            <person name="Ohm R."/>
            <person name="Pangilinan J."/>
            <person name="Park H.-J."/>
            <person name="Ramirez L."/>
            <person name="Alfaro M."/>
            <person name="Sun H."/>
            <person name="Tritt A."/>
            <person name="Yoshinaga Y."/>
            <person name="Zwiers L.-H."/>
            <person name="Turgeon B."/>
            <person name="Goodwin S."/>
            <person name="Spatafora J."/>
            <person name="Crous P."/>
            <person name="Grigoriev I."/>
        </authorList>
    </citation>
    <scope>NUCLEOTIDE SEQUENCE</scope>
    <source>
        <strain evidence="7">Tuck. ex Michener</strain>
    </source>
</reference>
<dbReference type="PANTHER" id="PTHR13789">
    <property type="entry name" value="MONOOXYGENASE"/>
    <property type="match status" value="1"/>
</dbReference>
<dbReference type="InterPro" id="IPR002938">
    <property type="entry name" value="FAD-bd"/>
</dbReference>
<dbReference type="InterPro" id="IPR050493">
    <property type="entry name" value="FAD-dep_Monooxygenase_BioMet"/>
</dbReference>
<dbReference type="Gene3D" id="3.50.50.60">
    <property type="entry name" value="FAD/NAD(P)-binding domain"/>
    <property type="match status" value="1"/>
</dbReference>
<proteinExistence type="inferred from homology"/>
<keyword evidence="4" id="KW-0560">Oxidoreductase</keyword>
<feature type="domain" description="FAD-binding" evidence="6">
    <location>
        <begin position="17"/>
        <end position="363"/>
    </location>
</feature>
<evidence type="ECO:0000256" key="4">
    <source>
        <dbReference type="ARBA" id="ARBA00023002"/>
    </source>
</evidence>
<dbReference type="OrthoDB" id="16820at2759"/>
<dbReference type="GO" id="GO:0004497">
    <property type="term" value="F:monooxygenase activity"/>
    <property type="evidence" value="ECO:0007669"/>
    <property type="project" value="UniProtKB-KW"/>
</dbReference>
<dbReference type="SUPFAM" id="SSF51905">
    <property type="entry name" value="FAD/NAD(P)-binding domain"/>
    <property type="match status" value="1"/>
</dbReference>
<dbReference type="Pfam" id="PF01494">
    <property type="entry name" value="FAD_binding_3"/>
    <property type="match status" value="1"/>
</dbReference>
<keyword evidence="2" id="KW-0285">Flavoprotein</keyword>
<evidence type="ECO:0000256" key="1">
    <source>
        <dbReference type="ARBA" id="ARBA00007992"/>
    </source>
</evidence>
<keyword evidence="8" id="KW-1185">Reference proteome</keyword>
<evidence type="ECO:0000256" key="2">
    <source>
        <dbReference type="ARBA" id="ARBA00022630"/>
    </source>
</evidence>
<dbReference type="SUPFAM" id="SSF54373">
    <property type="entry name" value="FAD-linked reductases, C-terminal domain"/>
    <property type="match status" value="1"/>
</dbReference>
<evidence type="ECO:0000259" key="6">
    <source>
        <dbReference type="Pfam" id="PF01494"/>
    </source>
</evidence>
<sequence>MESTMTGNASGKKKEIHVGLCGAGIGGVFAAIAIARAGAKVTVLEAADHLGEIGAGIQMTPNVARLLRKYGVDKVIGDNLVRFEELNLRRKDGTPVGYTQTSRIEGALDQPWWLVHRHHLHQGLVTVARQHGCNLMIGSRVVEIDYLESNEVTVRTEAGETHVFDLLIGSDGINSVVRRTLFPAVKPRPPTTNCAYRAIVPYEQIRHDPIASTLIQKLTMEVWMSEKAYIISYPISAGTDFNMVLSHHRPHPVSTVEDISMADLRAEYATFDPRIQRIVDMIPNAQRWPLLVTGPLPSWSSPRGNVVLMGDAAHSMTNHMAQGAATSMEDGAFLSVVLREVLAARIALPDAIRLYERERMPKAFRKQQVSFLNGAIWQLPEGEAQRARDRAMEPELRGEPLLRSPNLYGDPATVLEVYGYDAEAHAERALQEWYNGQDWRKDEGTGIEAPVAEKVMNWFLPEKEKFVSKI</sequence>
<keyword evidence="5" id="KW-0503">Monooxygenase</keyword>
<organism evidence="7 8">
    <name type="scientific">Viridothelium virens</name>
    <name type="common">Speckled blister lichen</name>
    <name type="synonym">Trypethelium virens</name>
    <dbReference type="NCBI Taxonomy" id="1048519"/>
    <lineage>
        <taxon>Eukaryota</taxon>
        <taxon>Fungi</taxon>
        <taxon>Dikarya</taxon>
        <taxon>Ascomycota</taxon>
        <taxon>Pezizomycotina</taxon>
        <taxon>Dothideomycetes</taxon>
        <taxon>Dothideomycetes incertae sedis</taxon>
        <taxon>Trypetheliales</taxon>
        <taxon>Trypetheliaceae</taxon>
        <taxon>Viridothelium</taxon>
    </lineage>
</organism>
<dbReference type="Proteomes" id="UP000800092">
    <property type="component" value="Unassembled WGS sequence"/>
</dbReference>
<dbReference type="AlphaFoldDB" id="A0A6A6GUL2"/>
<name>A0A6A6GUL2_VIRVR</name>
<dbReference type="EMBL" id="ML991862">
    <property type="protein sequence ID" value="KAF2229492.1"/>
    <property type="molecule type" value="Genomic_DNA"/>
</dbReference>
<evidence type="ECO:0000256" key="3">
    <source>
        <dbReference type="ARBA" id="ARBA00022827"/>
    </source>
</evidence>
<evidence type="ECO:0000313" key="8">
    <source>
        <dbReference type="Proteomes" id="UP000800092"/>
    </source>
</evidence>
<dbReference type="GO" id="GO:0071949">
    <property type="term" value="F:FAD binding"/>
    <property type="evidence" value="ECO:0007669"/>
    <property type="project" value="InterPro"/>
</dbReference>
<dbReference type="PRINTS" id="PR00420">
    <property type="entry name" value="RNGMNOXGNASE"/>
</dbReference>
<accession>A0A6A6GUL2</accession>
<dbReference type="PANTHER" id="PTHR13789:SF306">
    <property type="entry name" value="HYDROXYLASE, PUTATIVE-RELATED"/>
    <property type="match status" value="1"/>
</dbReference>
<evidence type="ECO:0000313" key="7">
    <source>
        <dbReference type="EMBL" id="KAF2229492.1"/>
    </source>
</evidence>
<evidence type="ECO:0000256" key="5">
    <source>
        <dbReference type="ARBA" id="ARBA00023033"/>
    </source>
</evidence>
<keyword evidence="3" id="KW-0274">FAD</keyword>
<gene>
    <name evidence="7" type="ORF">EV356DRAFT_571100</name>
</gene>
<dbReference type="InterPro" id="IPR036188">
    <property type="entry name" value="FAD/NAD-bd_sf"/>
</dbReference>
<comment type="similarity">
    <text evidence="1">Belongs to the paxM FAD-dependent monooxygenase family.</text>
</comment>